<keyword evidence="7" id="KW-0411">Iron-sulfur</keyword>
<dbReference type="InterPro" id="IPR036724">
    <property type="entry name" value="Cobalamin-bd_sf"/>
</dbReference>
<keyword evidence="10" id="KW-1185">Reference proteome</keyword>
<gene>
    <name evidence="9" type="ORF">Gferi_14975</name>
</gene>
<dbReference type="STRING" id="1424294.Gferi_14975"/>
<dbReference type="SFLD" id="SFLDS00029">
    <property type="entry name" value="Radical_SAM"/>
    <property type="match status" value="1"/>
</dbReference>
<dbReference type="SFLD" id="SFLDG01082">
    <property type="entry name" value="B12-binding_domain_containing"/>
    <property type="match status" value="1"/>
</dbReference>
<dbReference type="Pfam" id="PF02310">
    <property type="entry name" value="B12-binding"/>
    <property type="match status" value="1"/>
</dbReference>
<dbReference type="InterPro" id="IPR007197">
    <property type="entry name" value="rSAM"/>
</dbReference>
<keyword evidence="4" id="KW-0949">S-adenosyl-L-methionine</keyword>
<evidence type="ECO:0000256" key="2">
    <source>
        <dbReference type="ARBA" id="ARBA00022603"/>
    </source>
</evidence>
<dbReference type="PROSITE" id="PS51918">
    <property type="entry name" value="RADICAL_SAM"/>
    <property type="match status" value="1"/>
</dbReference>
<dbReference type="Proteomes" id="UP000095743">
    <property type="component" value="Chromosome"/>
</dbReference>
<dbReference type="InterPro" id="IPR006158">
    <property type="entry name" value="Cobalamin-bd"/>
</dbReference>
<dbReference type="GO" id="GO:0051539">
    <property type="term" value="F:4 iron, 4 sulfur cluster binding"/>
    <property type="evidence" value="ECO:0007669"/>
    <property type="project" value="UniProtKB-KW"/>
</dbReference>
<evidence type="ECO:0000256" key="4">
    <source>
        <dbReference type="ARBA" id="ARBA00022691"/>
    </source>
</evidence>
<dbReference type="SUPFAM" id="SSF52242">
    <property type="entry name" value="Cobalamin (vitamin B12)-binding domain"/>
    <property type="match status" value="1"/>
</dbReference>
<proteinExistence type="predicted"/>
<dbReference type="GO" id="GO:0031419">
    <property type="term" value="F:cobalamin binding"/>
    <property type="evidence" value="ECO:0007669"/>
    <property type="project" value="InterPro"/>
</dbReference>
<dbReference type="PANTHER" id="PTHR43409">
    <property type="entry name" value="ANAEROBIC MAGNESIUM-PROTOPORPHYRIN IX MONOMETHYL ESTER CYCLASE-RELATED"/>
    <property type="match status" value="1"/>
</dbReference>
<evidence type="ECO:0000313" key="9">
    <source>
        <dbReference type="EMBL" id="AOT70763.1"/>
    </source>
</evidence>
<dbReference type="SFLD" id="SFLDG01123">
    <property type="entry name" value="methyltransferase_(Class_B)"/>
    <property type="match status" value="1"/>
</dbReference>
<sequence length="441" mass="51142">MRILLAKCHKKTIYSKFEPAVTEPLELEYLSALLEYLQIGHRIYDPLLEGSNFLEVFKSYEPDVLLLSGYITAVDVIIEASKVAKRQNPAVKVLVGGIHAEVNYEDFCVGTIDIVFHANGLTALEKILRNGFETEILAGIEGIAYRENKKWKINGKELTDLSALPMPNRGYFEKYQSRTKYMHYSPVAIVKTALSCPYQCSFCYCKQLNGGVYNTRSIDAVIEEIRGITAEVIWIVDDTFLIDRKRIQEFIKKVKKSDIKKKFIAYSRVDFIAKNEDIIQSLADIGLVELIVGMEAVEDQMLKEYQKACSAYENLKAVGILKKHHIQLTALFIVGIDFSWKDFRNLRRWIRKMDLQSYTASIFTPIKGMAYYEDYKSRLLTHDPAKYDFLHLTLKPTRMHALSFYFQFYCIYLEQFFRSKYIRSFLLNRWRSILPFGGKHA</sequence>
<dbReference type="RefSeq" id="WP_069977882.1">
    <property type="nucleotide sequence ID" value="NZ_CP017269.1"/>
</dbReference>
<dbReference type="EMBL" id="CP017269">
    <property type="protein sequence ID" value="AOT70763.1"/>
    <property type="molecule type" value="Genomic_DNA"/>
</dbReference>
<dbReference type="AlphaFoldDB" id="A0A1D8GIK8"/>
<keyword evidence="3" id="KW-0808">Transferase</keyword>
<name>A0A1D8GIK8_9FIRM</name>
<dbReference type="GO" id="GO:0005829">
    <property type="term" value="C:cytosol"/>
    <property type="evidence" value="ECO:0007669"/>
    <property type="project" value="TreeGrafter"/>
</dbReference>
<dbReference type="SUPFAM" id="SSF102114">
    <property type="entry name" value="Radical SAM enzymes"/>
    <property type="match status" value="1"/>
</dbReference>
<feature type="domain" description="Radical SAM core" evidence="8">
    <location>
        <begin position="182"/>
        <end position="403"/>
    </location>
</feature>
<evidence type="ECO:0000256" key="3">
    <source>
        <dbReference type="ARBA" id="ARBA00022679"/>
    </source>
</evidence>
<organism evidence="9 10">
    <name type="scientific">Geosporobacter ferrireducens</name>
    <dbReference type="NCBI Taxonomy" id="1424294"/>
    <lineage>
        <taxon>Bacteria</taxon>
        <taxon>Bacillati</taxon>
        <taxon>Bacillota</taxon>
        <taxon>Clostridia</taxon>
        <taxon>Peptostreptococcales</taxon>
        <taxon>Thermotaleaceae</taxon>
        <taxon>Geosporobacter</taxon>
    </lineage>
</organism>
<dbReference type="InterPro" id="IPR034466">
    <property type="entry name" value="Methyltransferase_Class_B"/>
</dbReference>
<protein>
    <recommendedName>
        <fullName evidence="8">Radical SAM core domain-containing protein</fullName>
    </recommendedName>
</protein>
<dbReference type="InterPro" id="IPR023404">
    <property type="entry name" value="rSAM_horseshoe"/>
</dbReference>
<dbReference type="GO" id="GO:0046872">
    <property type="term" value="F:metal ion binding"/>
    <property type="evidence" value="ECO:0007669"/>
    <property type="project" value="UniProtKB-KW"/>
</dbReference>
<keyword evidence="6" id="KW-0408">Iron</keyword>
<accession>A0A1D8GIK8</accession>
<dbReference type="Gene3D" id="3.40.50.280">
    <property type="entry name" value="Cobalamin-binding domain"/>
    <property type="match status" value="1"/>
</dbReference>
<dbReference type="InterPro" id="IPR051198">
    <property type="entry name" value="BchE-like"/>
</dbReference>
<dbReference type="GO" id="GO:0003824">
    <property type="term" value="F:catalytic activity"/>
    <property type="evidence" value="ECO:0007669"/>
    <property type="project" value="InterPro"/>
</dbReference>
<evidence type="ECO:0000313" key="10">
    <source>
        <dbReference type="Proteomes" id="UP000095743"/>
    </source>
</evidence>
<dbReference type="KEGG" id="gfe:Gferi_14975"/>
<dbReference type="SMART" id="SM00729">
    <property type="entry name" value="Elp3"/>
    <property type="match status" value="1"/>
</dbReference>
<evidence type="ECO:0000256" key="7">
    <source>
        <dbReference type="ARBA" id="ARBA00023014"/>
    </source>
</evidence>
<keyword evidence="2" id="KW-0489">Methyltransferase</keyword>
<reference evidence="9 10" key="1">
    <citation type="submission" date="2016-09" db="EMBL/GenBank/DDBJ databases">
        <title>Genomic analysis reveals versatility of anaerobic energy metabolism of Geosporobacter ferrireducens IRF9 of phylum Firmicutes.</title>
        <authorList>
            <person name="Kim S.-J."/>
        </authorList>
    </citation>
    <scope>NUCLEOTIDE SEQUENCE [LARGE SCALE GENOMIC DNA]</scope>
    <source>
        <strain evidence="9 10">IRF9</strain>
    </source>
</reference>
<evidence type="ECO:0000256" key="6">
    <source>
        <dbReference type="ARBA" id="ARBA00023004"/>
    </source>
</evidence>
<evidence type="ECO:0000256" key="1">
    <source>
        <dbReference type="ARBA" id="ARBA00001966"/>
    </source>
</evidence>
<dbReference type="PANTHER" id="PTHR43409:SF7">
    <property type="entry name" value="BLL1977 PROTEIN"/>
    <property type="match status" value="1"/>
</dbReference>
<evidence type="ECO:0000259" key="8">
    <source>
        <dbReference type="PROSITE" id="PS51918"/>
    </source>
</evidence>
<dbReference type="Gene3D" id="3.80.30.20">
    <property type="entry name" value="tm_1862 like domain"/>
    <property type="match status" value="1"/>
</dbReference>
<dbReference type="InterPro" id="IPR058240">
    <property type="entry name" value="rSAM_sf"/>
</dbReference>
<keyword evidence="5" id="KW-0479">Metal-binding</keyword>
<comment type="cofactor">
    <cofactor evidence="1">
        <name>[4Fe-4S] cluster</name>
        <dbReference type="ChEBI" id="CHEBI:49883"/>
    </cofactor>
</comment>
<dbReference type="InterPro" id="IPR006638">
    <property type="entry name" value="Elp3/MiaA/NifB-like_rSAM"/>
</dbReference>
<evidence type="ECO:0000256" key="5">
    <source>
        <dbReference type="ARBA" id="ARBA00022723"/>
    </source>
</evidence>
<dbReference type="Pfam" id="PF04055">
    <property type="entry name" value="Radical_SAM"/>
    <property type="match status" value="1"/>
</dbReference>